<name>A0A3N4IES0_ASCIM</name>
<dbReference type="STRING" id="1160509.A0A3N4IES0"/>
<evidence type="ECO:0000256" key="1">
    <source>
        <dbReference type="SAM" id="MobiDB-lite"/>
    </source>
</evidence>
<keyword evidence="3" id="KW-1185">Reference proteome</keyword>
<feature type="compositionally biased region" description="Acidic residues" evidence="1">
    <location>
        <begin position="427"/>
        <end position="470"/>
    </location>
</feature>
<dbReference type="OrthoDB" id="239865at2759"/>
<organism evidence="2 3">
    <name type="scientific">Ascobolus immersus RN42</name>
    <dbReference type="NCBI Taxonomy" id="1160509"/>
    <lineage>
        <taxon>Eukaryota</taxon>
        <taxon>Fungi</taxon>
        <taxon>Dikarya</taxon>
        <taxon>Ascomycota</taxon>
        <taxon>Pezizomycotina</taxon>
        <taxon>Pezizomycetes</taxon>
        <taxon>Pezizales</taxon>
        <taxon>Ascobolaceae</taxon>
        <taxon>Ascobolus</taxon>
    </lineage>
</organism>
<protein>
    <submittedName>
        <fullName evidence="2">WD40 repeat-like protein</fullName>
    </submittedName>
</protein>
<evidence type="ECO:0000313" key="2">
    <source>
        <dbReference type="EMBL" id="RPA82711.1"/>
    </source>
</evidence>
<dbReference type="SMART" id="SM00320">
    <property type="entry name" value="WD40"/>
    <property type="match status" value="4"/>
</dbReference>
<dbReference type="InterPro" id="IPR015943">
    <property type="entry name" value="WD40/YVTN_repeat-like_dom_sf"/>
</dbReference>
<feature type="region of interest" description="Disordered" evidence="1">
    <location>
        <begin position="417"/>
        <end position="482"/>
    </location>
</feature>
<sequence>MTTLSQPPTTGDDIEYHTEPSTTSTNYPTTDFITPTKYGQYNPVLFATTGRTYDGSILESHRNELLDIKSEYGETIDSPGVRENIKMRYLKSRKRTFDNASERNVFKTLEWTPDGTSIVTTSEDDGLRLFYLPPNLPNSHLKPYSLTSFPSTIYSTAVSPRFNIADYKSTLALVSTSNQPIRFTNLLAPTEKAASFPLVDAQTERFLPAYSLLFPHTEGIFMAGSESRIALFDVNRDGQPPYQTLYTTPSKKAPLNTTRMKGLVSTMSLSCNGILAAGTFGGSLALYDAEGCGSVIAALKLPGRESQEWGGQGVTSLAWSLDGSYLYVLQRKSEVVLIYDVRNMGGLLDVFTGVKGMTNQRIGMQVAVNGQVLVGGDDGWVRVWDQSAGSESVAGWEVGGGTVTGVGLRPGLSEVATCSGRRRFAPDDDPEDNEQEKEQGESEDESEGGSEGETTDEDESDDDGLDEENEGPGCCLKVWTLS</sequence>
<dbReference type="Pfam" id="PF00400">
    <property type="entry name" value="WD40"/>
    <property type="match status" value="1"/>
</dbReference>
<dbReference type="InterPro" id="IPR001680">
    <property type="entry name" value="WD40_rpt"/>
</dbReference>
<dbReference type="PANTHER" id="PTHR13211:SF0">
    <property type="entry name" value="TELOMERASE CAJAL BODY PROTEIN 1"/>
    <property type="match status" value="1"/>
</dbReference>
<dbReference type="PANTHER" id="PTHR13211">
    <property type="entry name" value="TELOMERASE CAJAL BODY PROTEIN 1"/>
    <property type="match status" value="1"/>
</dbReference>
<dbReference type="AlphaFoldDB" id="A0A3N4IES0"/>
<proteinExistence type="predicted"/>
<evidence type="ECO:0000313" key="3">
    <source>
        <dbReference type="Proteomes" id="UP000275078"/>
    </source>
</evidence>
<dbReference type="InterPro" id="IPR036322">
    <property type="entry name" value="WD40_repeat_dom_sf"/>
</dbReference>
<dbReference type="EMBL" id="ML119669">
    <property type="protein sequence ID" value="RPA82711.1"/>
    <property type="molecule type" value="Genomic_DNA"/>
</dbReference>
<feature type="region of interest" description="Disordered" evidence="1">
    <location>
        <begin position="1"/>
        <end position="28"/>
    </location>
</feature>
<accession>A0A3N4IES0</accession>
<gene>
    <name evidence="2" type="ORF">BJ508DRAFT_375475</name>
</gene>
<dbReference type="SUPFAM" id="SSF50978">
    <property type="entry name" value="WD40 repeat-like"/>
    <property type="match status" value="1"/>
</dbReference>
<reference evidence="2 3" key="1">
    <citation type="journal article" date="2018" name="Nat. Ecol. Evol.">
        <title>Pezizomycetes genomes reveal the molecular basis of ectomycorrhizal truffle lifestyle.</title>
        <authorList>
            <person name="Murat C."/>
            <person name="Payen T."/>
            <person name="Noel B."/>
            <person name="Kuo A."/>
            <person name="Morin E."/>
            <person name="Chen J."/>
            <person name="Kohler A."/>
            <person name="Krizsan K."/>
            <person name="Balestrini R."/>
            <person name="Da Silva C."/>
            <person name="Montanini B."/>
            <person name="Hainaut M."/>
            <person name="Levati E."/>
            <person name="Barry K.W."/>
            <person name="Belfiori B."/>
            <person name="Cichocki N."/>
            <person name="Clum A."/>
            <person name="Dockter R.B."/>
            <person name="Fauchery L."/>
            <person name="Guy J."/>
            <person name="Iotti M."/>
            <person name="Le Tacon F."/>
            <person name="Lindquist E.A."/>
            <person name="Lipzen A."/>
            <person name="Malagnac F."/>
            <person name="Mello A."/>
            <person name="Molinier V."/>
            <person name="Miyauchi S."/>
            <person name="Poulain J."/>
            <person name="Riccioni C."/>
            <person name="Rubini A."/>
            <person name="Sitrit Y."/>
            <person name="Splivallo R."/>
            <person name="Traeger S."/>
            <person name="Wang M."/>
            <person name="Zifcakova L."/>
            <person name="Wipf D."/>
            <person name="Zambonelli A."/>
            <person name="Paolocci F."/>
            <person name="Nowrousian M."/>
            <person name="Ottonello S."/>
            <person name="Baldrian P."/>
            <person name="Spatafora J.W."/>
            <person name="Henrissat B."/>
            <person name="Nagy L.G."/>
            <person name="Aury J.M."/>
            <person name="Wincker P."/>
            <person name="Grigoriev I.V."/>
            <person name="Bonfante P."/>
            <person name="Martin F.M."/>
        </authorList>
    </citation>
    <scope>NUCLEOTIDE SEQUENCE [LARGE SCALE GENOMIC DNA]</scope>
    <source>
        <strain evidence="2 3">RN42</strain>
    </source>
</reference>
<feature type="compositionally biased region" description="Polar residues" evidence="1">
    <location>
        <begin position="19"/>
        <end position="28"/>
    </location>
</feature>
<dbReference type="InterPro" id="IPR051150">
    <property type="entry name" value="SWT21/TCAB1_mRNA_Telomere"/>
</dbReference>
<dbReference type="Proteomes" id="UP000275078">
    <property type="component" value="Unassembled WGS sequence"/>
</dbReference>
<dbReference type="Gene3D" id="2.130.10.10">
    <property type="entry name" value="YVTN repeat-like/Quinoprotein amine dehydrogenase"/>
    <property type="match status" value="1"/>
</dbReference>